<organism evidence="2 3">
    <name type="scientific">Geodia barretti</name>
    <name type="common">Barrett's horny sponge</name>
    <dbReference type="NCBI Taxonomy" id="519541"/>
    <lineage>
        <taxon>Eukaryota</taxon>
        <taxon>Metazoa</taxon>
        <taxon>Porifera</taxon>
        <taxon>Demospongiae</taxon>
        <taxon>Heteroscleromorpha</taxon>
        <taxon>Tetractinellida</taxon>
        <taxon>Astrophorina</taxon>
        <taxon>Geodiidae</taxon>
        <taxon>Geodia</taxon>
    </lineage>
</organism>
<accession>A0AA35X259</accession>
<proteinExistence type="predicted"/>
<dbReference type="Pfam" id="PF18765">
    <property type="entry name" value="Polbeta"/>
    <property type="match status" value="1"/>
</dbReference>
<dbReference type="Proteomes" id="UP001174909">
    <property type="component" value="Unassembled WGS sequence"/>
</dbReference>
<comment type="caution">
    <text evidence="2">The sequence shown here is derived from an EMBL/GenBank/DDBJ whole genome shotgun (WGS) entry which is preliminary data.</text>
</comment>
<dbReference type="AlphaFoldDB" id="A0AA35X259"/>
<dbReference type="EMBL" id="CASHTH010002769">
    <property type="protein sequence ID" value="CAI8035067.1"/>
    <property type="molecule type" value="Genomic_DNA"/>
</dbReference>
<dbReference type="Gene3D" id="3.30.460.10">
    <property type="entry name" value="Beta Polymerase, domain 2"/>
    <property type="match status" value="1"/>
</dbReference>
<evidence type="ECO:0000313" key="2">
    <source>
        <dbReference type="EMBL" id="CAI8035067.1"/>
    </source>
</evidence>
<reference evidence="2" key="1">
    <citation type="submission" date="2023-03" db="EMBL/GenBank/DDBJ databases">
        <authorList>
            <person name="Steffen K."/>
            <person name="Cardenas P."/>
        </authorList>
    </citation>
    <scope>NUCLEOTIDE SEQUENCE</scope>
</reference>
<dbReference type="CDD" id="cd05403">
    <property type="entry name" value="NT_KNTase_like"/>
    <property type="match status" value="1"/>
</dbReference>
<sequence length="86" mass="9534">MLKAHLPGVAVWAYGSRVKGNARPYSDLDLVAFTEAGHASQLNALREAFEDSDLPFRVDLFAWPETPPSFHSQILKDHAVLQQGTE</sequence>
<gene>
    <name evidence="2" type="ORF">GBAR_LOCUS19686</name>
</gene>
<protein>
    <submittedName>
        <fullName evidence="2">Uncharacterized protein HI_0073</fullName>
    </submittedName>
</protein>
<name>A0AA35X259_GEOBA</name>
<dbReference type="SUPFAM" id="SSF81301">
    <property type="entry name" value="Nucleotidyltransferase"/>
    <property type="match status" value="1"/>
</dbReference>
<evidence type="ECO:0000259" key="1">
    <source>
        <dbReference type="Pfam" id="PF18765"/>
    </source>
</evidence>
<dbReference type="InterPro" id="IPR041633">
    <property type="entry name" value="Polbeta"/>
</dbReference>
<evidence type="ECO:0000313" key="3">
    <source>
        <dbReference type="Proteomes" id="UP001174909"/>
    </source>
</evidence>
<dbReference type="InterPro" id="IPR043519">
    <property type="entry name" value="NT_sf"/>
</dbReference>
<keyword evidence="3" id="KW-1185">Reference proteome</keyword>
<feature type="domain" description="Polymerase beta nucleotidyltransferase" evidence="1">
    <location>
        <begin position="10"/>
        <end position="81"/>
    </location>
</feature>